<keyword evidence="3" id="KW-1185">Reference proteome</keyword>
<organism evidence="2 3">
    <name type="scientific">Homarus americanus</name>
    <name type="common">American lobster</name>
    <dbReference type="NCBI Taxonomy" id="6706"/>
    <lineage>
        <taxon>Eukaryota</taxon>
        <taxon>Metazoa</taxon>
        <taxon>Ecdysozoa</taxon>
        <taxon>Arthropoda</taxon>
        <taxon>Crustacea</taxon>
        <taxon>Multicrustacea</taxon>
        <taxon>Malacostraca</taxon>
        <taxon>Eumalacostraca</taxon>
        <taxon>Eucarida</taxon>
        <taxon>Decapoda</taxon>
        <taxon>Pleocyemata</taxon>
        <taxon>Astacidea</taxon>
        <taxon>Nephropoidea</taxon>
        <taxon>Nephropidae</taxon>
        <taxon>Homarus</taxon>
    </lineage>
</organism>
<feature type="region of interest" description="Disordered" evidence="1">
    <location>
        <begin position="9"/>
        <end position="43"/>
    </location>
</feature>
<evidence type="ECO:0000313" key="3">
    <source>
        <dbReference type="Proteomes" id="UP000747542"/>
    </source>
</evidence>
<evidence type="ECO:0000313" key="2">
    <source>
        <dbReference type="EMBL" id="KAG7175598.1"/>
    </source>
</evidence>
<dbReference type="AlphaFoldDB" id="A0A8J5NA55"/>
<name>A0A8J5NA55_HOMAM</name>
<comment type="caution">
    <text evidence="2">The sequence shown here is derived from an EMBL/GenBank/DDBJ whole genome shotgun (WGS) entry which is preliminary data.</text>
</comment>
<gene>
    <name evidence="2" type="ORF">Hamer_G026826</name>
</gene>
<protein>
    <submittedName>
        <fullName evidence="2">Uncharacterized protein</fullName>
    </submittedName>
</protein>
<feature type="compositionally biased region" description="Basic and acidic residues" evidence="1">
    <location>
        <begin position="30"/>
        <end position="43"/>
    </location>
</feature>
<sequence length="43" mass="5106">FKFNFKRFVNPNPSSDEEHEEENIPGPAVDRVDKRCWPMAKQD</sequence>
<reference evidence="2" key="1">
    <citation type="journal article" date="2021" name="Sci. Adv.">
        <title>The American lobster genome reveals insights on longevity, neural, and immune adaptations.</title>
        <authorList>
            <person name="Polinski J.M."/>
            <person name="Zimin A.V."/>
            <person name="Clark K.F."/>
            <person name="Kohn A.B."/>
            <person name="Sadowski N."/>
            <person name="Timp W."/>
            <person name="Ptitsyn A."/>
            <person name="Khanna P."/>
            <person name="Romanova D.Y."/>
            <person name="Williams P."/>
            <person name="Greenwood S.J."/>
            <person name="Moroz L.L."/>
            <person name="Walt D.R."/>
            <person name="Bodnar A.G."/>
        </authorList>
    </citation>
    <scope>NUCLEOTIDE SEQUENCE</scope>
    <source>
        <strain evidence="2">GMGI-L3</strain>
    </source>
</reference>
<dbReference type="EMBL" id="JAHLQT010005372">
    <property type="protein sequence ID" value="KAG7175598.1"/>
    <property type="molecule type" value="Genomic_DNA"/>
</dbReference>
<accession>A0A8J5NA55</accession>
<feature type="non-terminal residue" evidence="2">
    <location>
        <position position="1"/>
    </location>
</feature>
<dbReference type="Proteomes" id="UP000747542">
    <property type="component" value="Unassembled WGS sequence"/>
</dbReference>
<proteinExistence type="predicted"/>
<evidence type="ECO:0000256" key="1">
    <source>
        <dbReference type="SAM" id="MobiDB-lite"/>
    </source>
</evidence>